<reference evidence="2 3" key="1">
    <citation type="submission" date="2018-05" db="EMBL/GenBank/DDBJ databases">
        <authorList>
            <person name="Goeker M."/>
            <person name="Huntemann M."/>
            <person name="Clum A."/>
            <person name="Pillay M."/>
            <person name="Palaniappan K."/>
            <person name="Varghese N."/>
            <person name="Mikhailova N."/>
            <person name="Stamatis D."/>
            <person name="Reddy T."/>
            <person name="Daum C."/>
            <person name="Shapiro N."/>
            <person name="Ivanova N."/>
            <person name="Kyrpides N."/>
            <person name="Woyke T."/>
        </authorList>
    </citation>
    <scope>NUCLEOTIDE SEQUENCE [LARGE SCALE GENOMIC DNA]</scope>
    <source>
        <strain evidence="2 3">DSM 26524</strain>
    </source>
</reference>
<dbReference type="SFLD" id="SFLDS00003">
    <property type="entry name" value="Haloacid_Dehalogenase"/>
    <property type="match status" value="1"/>
</dbReference>
<dbReference type="Gene3D" id="3.40.50.1000">
    <property type="entry name" value="HAD superfamily/HAD-like"/>
    <property type="match status" value="1"/>
</dbReference>
<evidence type="ECO:0000313" key="2">
    <source>
        <dbReference type="EMBL" id="PWJ78043.1"/>
    </source>
</evidence>
<organism evidence="2 3">
    <name type="scientific">Murimonas intestini</name>
    <dbReference type="NCBI Taxonomy" id="1337051"/>
    <lineage>
        <taxon>Bacteria</taxon>
        <taxon>Bacillati</taxon>
        <taxon>Bacillota</taxon>
        <taxon>Clostridia</taxon>
        <taxon>Lachnospirales</taxon>
        <taxon>Lachnospiraceae</taxon>
        <taxon>Murimonas</taxon>
    </lineage>
</organism>
<dbReference type="Proteomes" id="UP000245412">
    <property type="component" value="Unassembled WGS sequence"/>
</dbReference>
<name>A0AB73T821_9FIRM</name>
<dbReference type="RefSeq" id="WP_109624990.1">
    <property type="nucleotide sequence ID" value="NZ_JANKBI010000005.1"/>
</dbReference>
<dbReference type="PANTHER" id="PTHR43316">
    <property type="entry name" value="HYDROLASE, HALOACID DELAHOGENASE-RELATED"/>
    <property type="match status" value="1"/>
</dbReference>
<comment type="caution">
    <text evidence="2">The sequence shown here is derived from an EMBL/GenBank/DDBJ whole genome shotgun (WGS) entry which is preliminary data.</text>
</comment>
<protein>
    <submittedName>
        <fullName evidence="2">2-haloacid dehalogenase/putative hydrolase of the HAD superfamily</fullName>
    </submittedName>
</protein>
<dbReference type="Pfam" id="PF00702">
    <property type="entry name" value="Hydrolase"/>
    <property type="match status" value="1"/>
</dbReference>
<dbReference type="SUPFAM" id="SSF56784">
    <property type="entry name" value="HAD-like"/>
    <property type="match status" value="1"/>
</dbReference>
<dbReference type="NCBIfam" id="TIGR01549">
    <property type="entry name" value="HAD-SF-IA-v1"/>
    <property type="match status" value="1"/>
</dbReference>
<dbReference type="Gene3D" id="1.10.150.240">
    <property type="entry name" value="Putative phosphatase, domain 2"/>
    <property type="match status" value="1"/>
</dbReference>
<accession>A0AB73T821</accession>
<proteinExistence type="predicted"/>
<dbReference type="InterPro" id="IPR051540">
    <property type="entry name" value="S-2-haloacid_dehalogenase"/>
</dbReference>
<keyword evidence="3" id="KW-1185">Reference proteome</keyword>
<dbReference type="InterPro" id="IPR023214">
    <property type="entry name" value="HAD_sf"/>
</dbReference>
<dbReference type="InterPro" id="IPR006439">
    <property type="entry name" value="HAD-SF_hydro_IA"/>
</dbReference>
<sequence length="220" mass="25290">MKTVFIDYMGTIVSEESRYVNEVIYRCHKQAHTESPSEVAAAWFRLHDSLLGKYCGRDFKPEHDIAVETFERIMEEYGFTDSADELCHGLEMHWKYSPVFDDTKEFFEECPLPIYLVSNNDDKYLEEAVKRLKIHPAGIITSEKAGYYKPDRRIFQEALKISGCAPEEVVHIGDSLESDVKGAMSAGITPWLVDRDGRKEIEGVRRFGSLREVVKELRIG</sequence>
<dbReference type="AlphaFoldDB" id="A0AB73T821"/>
<dbReference type="PANTHER" id="PTHR43316:SF3">
    <property type="entry name" value="HALOACID DEHALOGENASE, TYPE II (AFU_ORTHOLOGUE AFUA_2G07750)-RELATED"/>
    <property type="match status" value="1"/>
</dbReference>
<gene>
    <name evidence="2" type="ORF">C7383_102176</name>
</gene>
<dbReference type="EMBL" id="QGGY01000002">
    <property type="protein sequence ID" value="PWJ78043.1"/>
    <property type="molecule type" value="Genomic_DNA"/>
</dbReference>
<evidence type="ECO:0000256" key="1">
    <source>
        <dbReference type="ARBA" id="ARBA00022801"/>
    </source>
</evidence>
<dbReference type="InterPro" id="IPR036412">
    <property type="entry name" value="HAD-like_sf"/>
</dbReference>
<dbReference type="GO" id="GO:0016787">
    <property type="term" value="F:hydrolase activity"/>
    <property type="evidence" value="ECO:0007669"/>
    <property type="project" value="UniProtKB-KW"/>
</dbReference>
<dbReference type="InterPro" id="IPR023198">
    <property type="entry name" value="PGP-like_dom2"/>
</dbReference>
<dbReference type="SFLD" id="SFLDG01129">
    <property type="entry name" value="C1.5:_HAD__Beta-PGM__Phosphata"/>
    <property type="match status" value="1"/>
</dbReference>
<evidence type="ECO:0000313" key="3">
    <source>
        <dbReference type="Proteomes" id="UP000245412"/>
    </source>
</evidence>
<keyword evidence="1 2" id="KW-0378">Hydrolase</keyword>